<dbReference type="Gene3D" id="3.30.200.20">
    <property type="entry name" value="Phosphorylase Kinase, domain 1"/>
    <property type="match status" value="1"/>
</dbReference>
<evidence type="ECO:0000256" key="4">
    <source>
        <dbReference type="ARBA" id="ARBA00022840"/>
    </source>
</evidence>
<proteinExistence type="predicted"/>
<dbReference type="EMBL" id="JAHRIO010020393">
    <property type="protein sequence ID" value="MEQ2164544.1"/>
    <property type="molecule type" value="Genomic_DNA"/>
</dbReference>
<accession>A0ABV0MZH9</accession>
<dbReference type="InterPro" id="IPR011009">
    <property type="entry name" value="Kinase-like_dom_sf"/>
</dbReference>
<dbReference type="InterPro" id="IPR017441">
    <property type="entry name" value="Protein_kinase_ATP_BS"/>
</dbReference>
<organism evidence="6 7">
    <name type="scientific">Goodea atripinnis</name>
    <dbReference type="NCBI Taxonomy" id="208336"/>
    <lineage>
        <taxon>Eukaryota</taxon>
        <taxon>Metazoa</taxon>
        <taxon>Chordata</taxon>
        <taxon>Craniata</taxon>
        <taxon>Vertebrata</taxon>
        <taxon>Euteleostomi</taxon>
        <taxon>Actinopterygii</taxon>
        <taxon>Neopterygii</taxon>
        <taxon>Teleostei</taxon>
        <taxon>Neoteleostei</taxon>
        <taxon>Acanthomorphata</taxon>
        <taxon>Ovalentaria</taxon>
        <taxon>Atherinomorphae</taxon>
        <taxon>Cyprinodontiformes</taxon>
        <taxon>Goodeidae</taxon>
        <taxon>Goodea</taxon>
    </lineage>
</organism>
<feature type="non-terminal residue" evidence="6">
    <location>
        <position position="1"/>
    </location>
</feature>
<keyword evidence="2 5" id="KW-0547">Nucleotide-binding</keyword>
<dbReference type="PROSITE" id="PS00107">
    <property type="entry name" value="PROTEIN_KINASE_ATP"/>
    <property type="match status" value="1"/>
</dbReference>
<sequence length="110" mass="12027">RAVQAFMLSRYESEFLELECIGVGEFGTVYKCVNRLDGCLYAIKRSRRPLAGSANEELQEARQAALSPKQNLCPGLKLPNKVVSAPRIGRRLVGRKTARSVSFGCPGNGV</sequence>
<evidence type="ECO:0000313" key="7">
    <source>
        <dbReference type="Proteomes" id="UP001476798"/>
    </source>
</evidence>
<dbReference type="SUPFAM" id="SSF56112">
    <property type="entry name" value="Protein kinase-like (PK-like)"/>
    <property type="match status" value="1"/>
</dbReference>
<evidence type="ECO:0000313" key="6">
    <source>
        <dbReference type="EMBL" id="MEQ2164544.1"/>
    </source>
</evidence>
<feature type="binding site" evidence="5">
    <location>
        <position position="44"/>
    </location>
    <ligand>
        <name>ATP</name>
        <dbReference type="ChEBI" id="CHEBI:30616"/>
    </ligand>
</feature>
<name>A0ABV0MZH9_9TELE</name>
<keyword evidence="4 5" id="KW-0067">ATP-binding</keyword>
<gene>
    <name evidence="6" type="ORF">GOODEAATRI_007778</name>
</gene>
<dbReference type="Proteomes" id="UP001476798">
    <property type="component" value="Unassembled WGS sequence"/>
</dbReference>
<keyword evidence="3" id="KW-0418">Kinase</keyword>
<reference evidence="6 7" key="1">
    <citation type="submission" date="2021-06" db="EMBL/GenBank/DDBJ databases">
        <authorList>
            <person name="Palmer J.M."/>
        </authorList>
    </citation>
    <scope>NUCLEOTIDE SEQUENCE [LARGE SCALE GENOMIC DNA]</scope>
    <source>
        <strain evidence="6 7">GA_2019</strain>
        <tissue evidence="6">Muscle</tissue>
    </source>
</reference>
<dbReference type="InterPro" id="IPR050339">
    <property type="entry name" value="CC_SR_Kinase"/>
</dbReference>
<dbReference type="PANTHER" id="PTHR11042">
    <property type="entry name" value="EUKARYOTIC TRANSLATION INITIATION FACTOR 2-ALPHA KINASE EIF2-ALPHA KINASE -RELATED"/>
    <property type="match status" value="1"/>
</dbReference>
<keyword evidence="1" id="KW-0808">Transferase</keyword>
<keyword evidence="7" id="KW-1185">Reference proteome</keyword>
<evidence type="ECO:0000256" key="3">
    <source>
        <dbReference type="ARBA" id="ARBA00022777"/>
    </source>
</evidence>
<evidence type="ECO:0000256" key="2">
    <source>
        <dbReference type="ARBA" id="ARBA00022741"/>
    </source>
</evidence>
<evidence type="ECO:0008006" key="8">
    <source>
        <dbReference type="Google" id="ProtNLM"/>
    </source>
</evidence>
<comment type="caution">
    <text evidence="6">The sequence shown here is derived from an EMBL/GenBank/DDBJ whole genome shotgun (WGS) entry which is preliminary data.</text>
</comment>
<dbReference type="PANTHER" id="PTHR11042:SF75">
    <property type="entry name" value="WEE1-LIKE PROTEIN KINASE 2"/>
    <property type="match status" value="1"/>
</dbReference>
<evidence type="ECO:0000256" key="5">
    <source>
        <dbReference type="PROSITE-ProRule" id="PRU10141"/>
    </source>
</evidence>
<protein>
    <recommendedName>
        <fullName evidence="8">Protein kinase domain-containing protein</fullName>
    </recommendedName>
</protein>
<evidence type="ECO:0000256" key="1">
    <source>
        <dbReference type="ARBA" id="ARBA00022679"/>
    </source>
</evidence>